<evidence type="ECO:0000259" key="6">
    <source>
        <dbReference type="Pfam" id="PF03463"/>
    </source>
</evidence>
<keyword evidence="3" id="KW-0963">Cytoplasm</keyword>
<dbReference type="InterPro" id="IPR005140">
    <property type="entry name" value="eRF1_Pelota-like_N"/>
</dbReference>
<dbReference type="EMBL" id="LTAZ01000005">
    <property type="protein sequence ID" value="KYH25782.1"/>
    <property type="molecule type" value="Genomic_DNA"/>
</dbReference>
<dbReference type="InterPro" id="IPR005142">
    <property type="entry name" value="eRF1_3"/>
</dbReference>
<evidence type="ECO:0000313" key="9">
    <source>
        <dbReference type="EMBL" id="KYH25782.1"/>
    </source>
</evidence>
<dbReference type="AlphaFoldDB" id="A0A151ADZ9"/>
<feature type="domain" description="eRF1" evidence="8">
    <location>
        <begin position="274"/>
        <end position="362"/>
    </location>
</feature>
<organism evidence="9 10">
    <name type="scientific">Halalkalicoccus paucihalophilus</name>
    <dbReference type="NCBI Taxonomy" id="1008153"/>
    <lineage>
        <taxon>Archaea</taxon>
        <taxon>Methanobacteriati</taxon>
        <taxon>Methanobacteriota</taxon>
        <taxon>Stenosarchaea group</taxon>
        <taxon>Halobacteria</taxon>
        <taxon>Halobacteriales</taxon>
        <taxon>Halococcaceae</taxon>
        <taxon>Halalkalicoccus</taxon>
    </lineage>
</organism>
<evidence type="ECO:0000256" key="5">
    <source>
        <dbReference type="SAM" id="MobiDB-lite"/>
    </source>
</evidence>
<feature type="compositionally biased region" description="Basic and acidic residues" evidence="5">
    <location>
        <begin position="37"/>
        <end position="49"/>
    </location>
</feature>
<dbReference type="SUPFAM" id="SSF55481">
    <property type="entry name" value="N-terminal domain of eukaryotic peptide chain release factor subunit 1, ERF1"/>
    <property type="match status" value="1"/>
</dbReference>
<feature type="region of interest" description="Disordered" evidence="5">
    <location>
        <begin position="37"/>
        <end position="63"/>
    </location>
</feature>
<feature type="domain" description="eRF1/Pelota-like N-terminal" evidence="6">
    <location>
        <begin position="11"/>
        <end position="126"/>
    </location>
</feature>
<evidence type="ECO:0000259" key="8">
    <source>
        <dbReference type="Pfam" id="PF03465"/>
    </source>
</evidence>
<evidence type="ECO:0000256" key="2">
    <source>
        <dbReference type="ARBA" id="ARBA00005326"/>
    </source>
</evidence>
<dbReference type="OrthoDB" id="1011at2157"/>
<dbReference type="InterPro" id="IPR029064">
    <property type="entry name" value="Ribosomal_eL30-like_sf"/>
</dbReference>
<keyword evidence="10" id="KW-1185">Reference proteome</keyword>
<dbReference type="InterPro" id="IPR005141">
    <property type="entry name" value="eRF1_2"/>
</dbReference>
<feature type="region of interest" description="Disordered" evidence="5">
    <location>
        <begin position="163"/>
        <end position="183"/>
    </location>
</feature>
<feature type="domain" description="eRF1" evidence="7">
    <location>
        <begin position="133"/>
        <end position="267"/>
    </location>
</feature>
<evidence type="ECO:0000313" key="10">
    <source>
        <dbReference type="Proteomes" id="UP000075321"/>
    </source>
</evidence>
<comment type="subcellular location">
    <subcellularLocation>
        <location evidence="1">Cytoplasm</location>
    </subcellularLocation>
</comment>
<dbReference type="PANTHER" id="PTHR10113">
    <property type="entry name" value="PEPTIDE CHAIN RELEASE FACTOR SUBUNIT 1"/>
    <property type="match status" value="1"/>
</dbReference>
<comment type="similarity">
    <text evidence="2">Belongs to the eukaryotic release factor 1 family.</text>
</comment>
<name>A0A151ADZ9_9EURY</name>
<dbReference type="RefSeq" id="WP_066382841.1">
    <property type="nucleotide sequence ID" value="NZ_LTAZ01000005.1"/>
</dbReference>
<dbReference type="Pfam" id="PF03463">
    <property type="entry name" value="eRF1_1"/>
    <property type="match status" value="1"/>
</dbReference>
<dbReference type="SUPFAM" id="SSF53137">
    <property type="entry name" value="Translational machinery components"/>
    <property type="match status" value="1"/>
</dbReference>
<evidence type="ECO:0000259" key="7">
    <source>
        <dbReference type="Pfam" id="PF03464"/>
    </source>
</evidence>
<dbReference type="Proteomes" id="UP000075321">
    <property type="component" value="Unassembled WGS sequence"/>
</dbReference>
<dbReference type="Gene3D" id="3.30.960.10">
    <property type="entry name" value="eRF1 domain 1"/>
    <property type="match status" value="1"/>
</dbReference>
<dbReference type="Gene3D" id="3.30.420.60">
    <property type="entry name" value="eRF1 domain 2"/>
    <property type="match status" value="1"/>
</dbReference>
<proteinExistence type="inferred from homology"/>
<dbReference type="InterPro" id="IPR004403">
    <property type="entry name" value="Peptide_chain-rel_eRF1/aRF1"/>
</dbReference>
<dbReference type="Pfam" id="PF03464">
    <property type="entry name" value="eRF1_2"/>
    <property type="match status" value="1"/>
</dbReference>
<dbReference type="GO" id="GO:0003747">
    <property type="term" value="F:translation release factor activity"/>
    <property type="evidence" value="ECO:0007669"/>
    <property type="project" value="InterPro"/>
</dbReference>
<evidence type="ECO:0000256" key="3">
    <source>
        <dbReference type="ARBA" id="ARBA00022490"/>
    </source>
</evidence>
<dbReference type="Gene3D" id="3.30.1330.30">
    <property type="match status" value="1"/>
</dbReference>
<dbReference type="InterPro" id="IPR042226">
    <property type="entry name" value="eFR1_2_sf"/>
</dbReference>
<keyword evidence="4" id="KW-0648">Protein biosynthesis</keyword>
<evidence type="ECO:0000256" key="4">
    <source>
        <dbReference type="ARBA" id="ARBA00022917"/>
    </source>
</evidence>
<reference evidence="9 10" key="1">
    <citation type="submission" date="2016-02" db="EMBL/GenBank/DDBJ databases">
        <title>Genome sequence of Halalkalicoccus paucihalophilus DSM 24557.</title>
        <authorList>
            <person name="Poehlein A."/>
            <person name="Daniel R."/>
        </authorList>
    </citation>
    <scope>NUCLEOTIDE SEQUENCE [LARGE SCALE GENOMIC DNA]</scope>
    <source>
        <strain evidence="9 10">DSM 24557</strain>
    </source>
</reference>
<sequence>MSTARHDVRERIEAVENASADRTALVTVAVPPEEDLEAVRNRIERDHAQSEYGDSGPTNSDVEESLEELRGILREYETVPENGLVAYVGVVDEELVEYVFDDLPVPIEEFVYEQANEFDTDPLESMTEPSATYGLLVVERGEAALGRLEGEEVVPIDTMENEVAEETPSLDNAPEEADGGDLEGRQTEWKEGFFDDVADAAERAFLGENPVDELLVGGTEITVEEFTGDDRLDHRLRDRLAGTYTVEYAPEQGLRQLAERAEDQLTDAEDLPAREALEEFFDAVDDGEEVVYGRENVDEALTYDAVETLLLSESVPAEEASELAERAEEIEADHVLVPTEIERGEQFEEAFDGYGALLRFEIE</sequence>
<dbReference type="SUPFAM" id="SSF55315">
    <property type="entry name" value="L30e-like"/>
    <property type="match status" value="1"/>
</dbReference>
<evidence type="ECO:0000256" key="1">
    <source>
        <dbReference type="ARBA" id="ARBA00004496"/>
    </source>
</evidence>
<dbReference type="InterPro" id="IPR024049">
    <property type="entry name" value="eRF1_1_sf"/>
</dbReference>
<protein>
    <submittedName>
        <fullName evidence="9">Peptide chain release factor subunit 1</fullName>
    </submittedName>
</protein>
<gene>
    <name evidence="9" type="primary">prf1_2</name>
    <name evidence="9" type="ORF">HAPAU_24600</name>
</gene>
<comment type="caution">
    <text evidence="9">The sequence shown here is derived from an EMBL/GenBank/DDBJ whole genome shotgun (WGS) entry which is preliminary data.</text>
</comment>
<accession>A0A151ADZ9</accession>
<dbReference type="PATRIC" id="fig|1008153.3.peg.2507"/>
<dbReference type="Pfam" id="PF03465">
    <property type="entry name" value="eRF1_3"/>
    <property type="match status" value="1"/>
</dbReference>